<accession>A0A151I545</accession>
<evidence type="ECO:0000313" key="1">
    <source>
        <dbReference type="EMBL" id="KYM86339.1"/>
    </source>
</evidence>
<dbReference type="Proteomes" id="UP000078540">
    <property type="component" value="Unassembled WGS sequence"/>
</dbReference>
<dbReference type="EMBL" id="KQ976442">
    <property type="protein sequence ID" value="KYM86339.1"/>
    <property type="molecule type" value="Genomic_DNA"/>
</dbReference>
<protein>
    <submittedName>
        <fullName evidence="1">Uncharacterized protein</fullName>
    </submittedName>
</protein>
<organism evidence="1 2">
    <name type="scientific">Atta colombica</name>
    <dbReference type="NCBI Taxonomy" id="520822"/>
    <lineage>
        <taxon>Eukaryota</taxon>
        <taxon>Metazoa</taxon>
        <taxon>Ecdysozoa</taxon>
        <taxon>Arthropoda</taxon>
        <taxon>Hexapoda</taxon>
        <taxon>Insecta</taxon>
        <taxon>Pterygota</taxon>
        <taxon>Neoptera</taxon>
        <taxon>Endopterygota</taxon>
        <taxon>Hymenoptera</taxon>
        <taxon>Apocrita</taxon>
        <taxon>Aculeata</taxon>
        <taxon>Formicoidea</taxon>
        <taxon>Formicidae</taxon>
        <taxon>Myrmicinae</taxon>
        <taxon>Atta</taxon>
    </lineage>
</organism>
<dbReference type="AlphaFoldDB" id="A0A151I545"/>
<evidence type="ECO:0000313" key="2">
    <source>
        <dbReference type="Proteomes" id="UP000078540"/>
    </source>
</evidence>
<proteinExistence type="predicted"/>
<keyword evidence="2" id="KW-1185">Reference proteome</keyword>
<sequence>QTIKMTNVDNKVQIEKEVRKHENMLLIFIRGVIYDPSNCGKTNVLISLLESSHGLRFENVYMYSKLLQQIGYFTFSSNSDVVPPNEALPNSIFVFDDVACYKQDAIRIRDNANLLILLKQDGNLKHVYNDHINIDTSYEDFCELYRCYWQQKYRVVIDKDSVFTNTEKDLMNLR</sequence>
<gene>
    <name evidence="1" type="ORF">ALC53_04139</name>
</gene>
<reference evidence="1 2" key="1">
    <citation type="submission" date="2015-09" db="EMBL/GenBank/DDBJ databases">
        <title>Atta colombica WGS genome.</title>
        <authorList>
            <person name="Nygaard S."/>
            <person name="Hu H."/>
            <person name="Boomsma J."/>
            <person name="Zhang G."/>
        </authorList>
    </citation>
    <scope>NUCLEOTIDE SEQUENCE [LARGE SCALE GENOMIC DNA]</scope>
    <source>
        <strain evidence="1">Treedump-2</strain>
        <tissue evidence="1">Whole body</tissue>
    </source>
</reference>
<feature type="non-terminal residue" evidence="1">
    <location>
        <position position="1"/>
    </location>
</feature>
<name>A0A151I545_9HYME</name>